<evidence type="ECO:0000313" key="3">
    <source>
        <dbReference type="EMBL" id="KAL2725542.1"/>
    </source>
</evidence>
<feature type="compositionally biased region" description="Basic and acidic residues" evidence="1">
    <location>
        <begin position="149"/>
        <end position="159"/>
    </location>
</feature>
<dbReference type="InterPro" id="IPR040233">
    <property type="entry name" value="CCD97-like_C"/>
</dbReference>
<gene>
    <name evidence="3" type="ORF">V1478_008215</name>
</gene>
<evidence type="ECO:0000256" key="1">
    <source>
        <dbReference type="SAM" id="MobiDB-lite"/>
    </source>
</evidence>
<accession>A0ABD2AZ14</accession>
<name>A0ABD2AZ14_VESSQ</name>
<proteinExistence type="predicted"/>
<sequence>MKRIQEERDKRLWLLYEIQGTDFPNTERVKRITRKRKEEVDFTVVQGRGQARRVNDEVSSSKWPREQARGRTWRKTTMIGSFLDDRDVMKRDCEVSSHVFSRVLKQKITSPCALLVISLRRSNDDDDDDEDEDEDEDEDDEDDEDDENNDKKENDDKVSHTGPSLAPLRIAFASLINDEPSRTS</sequence>
<dbReference type="InterPro" id="IPR016024">
    <property type="entry name" value="ARM-type_fold"/>
</dbReference>
<dbReference type="Pfam" id="PF09747">
    <property type="entry name" value="CCD97-like_C"/>
    <property type="match status" value="1"/>
</dbReference>
<dbReference type="Proteomes" id="UP001607302">
    <property type="component" value="Unassembled WGS sequence"/>
</dbReference>
<dbReference type="AlphaFoldDB" id="A0ABD2AZ14"/>
<evidence type="ECO:0000313" key="4">
    <source>
        <dbReference type="Proteomes" id="UP001607302"/>
    </source>
</evidence>
<dbReference type="EMBL" id="JAUDFV010000138">
    <property type="protein sequence ID" value="KAL2725542.1"/>
    <property type="molecule type" value="Genomic_DNA"/>
</dbReference>
<evidence type="ECO:0000259" key="2">
    <source>
        <dbReference type="Pfam" id="PF09747"/>
    </source>
</evidence>
<protein>
    <recommendedName>
        <fullName evidence="2">CCD97-like C-terminal domain-containing protein</fullName>
    </recommendedName>
</protein>
<feature type="compositionally biased region" description="Acidic residues" evidence="1">
    <location>
        <begin position="124"/>
        <end position="148"/>
    </location>
</feature>
<keyword evidence="4" id="KW-1185">Reference proteome</keyword>
<organism evidence="3 4">
    <name type="scientific">Vespula squamosa</name>
    <name type="common">Southern yellow jacket</name>
    <name type="synonym">Wasp</name>
    <dbReference type="NCBI Taxonomy" id="30214"/>
    <lineage>
        <taxon>Eukaryota</taxon>
        <taxon>Metazoa</taxon>
        <taxon>Ecdysozoa</taxon>
        <taxon>Arthropoda</taxon>
        <taxon>Hexapoda</taxon>
        <taxon>Insecta</taxon>
        <taxon>Pterygota</taxon>
        <taxon>Neoptera</taxon>
        <taxon>Endopterygota</taxon>
        <taxon>Hymenoptera</taxon>
        <taxon>Apocrita</taxon>
        <taxon>Aculeata</taxon>
        <taxon>Vespoidea</taxon>
        <taxon>Vespidae</taxon>
        <taxon>Vespinae</taxon>
        <taxon>Vespula</taxon>
    </lineage>
</organism>
<reference evidence="3 4" key="1">
    <citation type="journal article" date="2024" name="Ann. Entomol. Soc. Am.">
        <title>Genomic analyses of the southern and eastern yellowjacket wasps (Hymenoptera: Vespidae) reveal evolutionary signatures of social life.</title>
        <authorList>
            <person name="Catto M.A."/>
            <person name="Caine P.B."/>
            <person name="Orr S.E."/>
            <person name="Hunt B.G."/>
            <person name="Goodisman M.A.D."/>
        </authorList>
    </citation>
    <scope>NUCLEOTIDE SEQUENCE [LARGE SCALE GENOMIC DNA]</scope>
    <source>
        <strain evidence="3">233</strain>
        <tissue evidence="3">Head and thorax</tissue>
    </source>
</reference>
<feature type="domain" description="CCD97-like C-terminal" evidence="2">
    <location>
        <begin position="77"/>
        <end position="155"/>
    </location>
</feature>
<feature type="region of interest" description="Disordered" evidence="1">
    <location>
        <begin position="122"/>
        <end position="169"/>
    </location>
</feature>
<dbReference type="SUPFAM" id="SSF48371">
    <property type="entry name" value="ARM repeat"/>
    <property type="match status" value="1"/>
</dbReference>
<comment type="caution">
    <text evidence="3">The sequence shown here is derived from an EMBL/GenBank/DDBJ whole genome shotgun (WGS) entry which is preliminary data.</text>
</comment>